<evidence type="ECO:0000313" key="4">
    <source>
        <dbReference type="Proteomes" id="UP000294850"/>
    </source>
</evidence>
<gene>
    <name evidence="3" type="ORF">E0F88_06270</name>
</gene>
<dbReference type="OrthoDB" id="9809908at2"/>
<feature type="transmembrane region" description="Helical" evidence="1">
    <location>
        <begin position="117"/>
        <end position="137"/>
    </location>
</feature>
<reference evidence="3 4" key="1">
    <citation type="submission" date="2019-03" db="EMBL/GenBank/DDBJ databases">
        <title>Dyadobacter AR-3-6 sp. nov., isolated from arctic soil.</title>
        <authorList>
            <person name="Chaudhary D.K."/>
        </authorList>
    </citation>
    <scope>NUCLEOTIDE SEQUENCE [LARGE SCALE GENOMIC DNA]</scope>
    <source>
        <strain evidence="3 4">AR-3-6</strain>
    </source>
</reference>
<feature type="transmembrane region" description="Helical" evidence="1">
    <location>
        <begin position="85"/>
        <end position="105"/>
    </location>
</feature>
<dbReference type="InterPro" id="IPR010559">
    <property type="entry name" value="Sig_transdc_His_kin_internal"/>
</dbReference>
<keyword evidence="4" id="KW-1185">Reference proteome</keyword>
<dbReference type="PANTHER" id="PTHR34220:SF7">
    <property type="entry name" value="SENSOR HISTIDINE KINASE YPDA"/>
    <property type="match status" value="1"/>
</dbReference>
<sequence>MNVNLNYNKGMSLGWRLCFILSLFATIPRLIFVWESMSVNSQFGVAILDIVIQFVMSFEFAWIFLYICLNYTYQIPSWFNDQKMYIQIGLMVVLFFSLNEILFQLKLALDRDNSDILIFRVVYYLYHFLLLFAILGYRNFLLASQAYYRVGLENEQLKREQIKAQLEALRNQLNPHFLFNALNILNISIFTNPDLAQRIVLDLSDILRYNLKVQNQSLVLLSDELAAAKSYLDLYKARFGEKLLFFFEDVTTTKQWFIIPLSLQILIENAIKHNVITSNQVLFIEIKLNETEKSLIVQNSVNKKLNVPGTGIGLRNLDKRYKIQTGQNPSHLEKDEQFTVKVPLIEAP</sequence>
<evidence type="ECO:0000256" key="1">
    <source>
        <dbReference type="SAM" id="Phobius"/>
    </source>
</evidence>
<proteinExistence type="predicted"/>
<feature type="domain" description="Signal transduction histidine kinase internal region" evidence="2">
    <location>
        <begin position="164"/>
        <end position="243"/>
    </location>
</feature>
<comment type="caution">
    <text evidence="3">The sequence shown here is derived from an EMBL/GenBank/DDBJ whole genome shotgun (WGS) entry which is preliminary data.</text>
</comment>
<keyword evidence="1" id="KW-0812">Transmembrane</keyword>
<feature type="transmembrane region" description="Helical" evidence="1">
    <location>
        <begin position="46"/>
        <end position="73"/>
    </location>
</feature>
<evidence type="ECO:0000259" key="2">
    <source>
        <dbReference type="Pfam" id="PF06580"/>
    </source>
</evidence>
<dbReference type="RefSeq" id="WP_131957357.1">
    <property type="nucleotide sequence ID" value="NZ_SMFL01000002.1"/>
</dbReference>
<name>A0A4R5DZ90_9BACT</name>
<dbReference type="EMBL" id="SMFL01000002">
    <property type="protein sequence ID" value="TDE17491.1"/>
    <property type="molecule type" value="Genomic_DNA"/>
</dbReference>
<keyword evidence="1" id="KW-1133">Transmembrane helix</keyword>
<dbReference type="GO" id="GO:0000155">
    <property type="term" value="F:phosphorelay sensor kinase activity"/>
    <property type="evidence" value="ECO:0007669"/>
    <property type="project" value="InterPro"/>
</dbReference>
<dbReference type="AlphaFoldDB" id="A0A4R5DZ90"/>
<evidence type="ECO:0000313" key="3">
    <source>
        <dbReference type="EMBL" id="TDE17491.1"/>
    </source>
</evidence>
<accession>A0A4R5DZ90</accession>
<dbReference type="Pfam" id="PF06580">
    <property type="entry name" value="His_kinase"/>
    <property type="match status" value="1"/>
</dbReference>
<feature type="transmembrane region" description="Helical" evidence="1">
    <location>
        <begin position="13"/>
        <end position="34"/>
    </location>
</feature>
<keyword evidence="1" id="KW-0472">Membrane</keyword>
<dbReference type="PANTHER" id="PTHR34220">
    <property type="entry name" value="SENSOR HISTIDINE KINASE YPDA"/>
    <property type="match status" value="1"/>
</dbReference>
<dbReference type="Proteomes" id="UP000294850">
    <property type="component" value="Unassembled WGS sequence"/>
</dbReference>
<dbReference type="InterPro" id="IPR050640">
    <property type="entry name" value="Bact_2-comp_sensor_kinase"/>
</dbReference>
<dbReference type="GO" id="GO:0016020">
    <property type="term" value="C:membrane"/>
    <property type="evidence" value="ECO:0007669"/>
    <property type="project" value="InterPro"/>
</dbReference>
<protein>
    <recommendedName>
        <fullName evidence="2">Signal transduction histidine kinase internal region domain-containing protein</fullName>
    </recommendedName>
</protein>
<organism evidence="3 4">
    <name type="scientific">Dyadobacter psychrotolerans</name>
    <dbReference type="NCBI Taxonomy" id="2541721"/>
    <lineage>
        <taxon>Bacteria</taxon>
        <taxon>Pseudomonadati</taxon>
        <taxon>Bacteroidota</taxon>
        <taxon>Cytophagia</taxon>
        <taxon>Cytophagales</taxon>
        <taxon>Spirosomataceae</taxon>
        <taxon>Dyadobacter</taxon>
    </lineage>
</organism>